<feature type="transmembrane region" description="Helical" evidence="1">
    <location>
        <begin position="162"/>
        <end position="179"/>
    </location>
</feature>
<keyword evidence="1" id="KW-0812">Transmembrane</keyword>
<dbReference type="GO" id="GO:0006508">
    <property type="term" value="P:proteolysis"/>
    <property type="evidence" value="ECO:0007669"/>
    <property type="project" value="UniProtKB-KW"/>
</dbReference>
<dbReference type="GO" id="GO:0080120">
    <property type="term" value="P:CAAX-box protein maturation"/>
    <property type="evidence" value="ECO:0007669"/>
    <property type="project" value="UniProtKB-ARBA"/>
</dbReference>
<evidence type="ECO:0000256" key="1">
    <source>
        <dbReference type="SAM" id="Phobius"/>
    </source>
</evidence>
<dbReference type="Pfam" id="PF02517">
    <property type="entry name" value="Rce1-like"/>
    <property type="match status" value="1"/>
</dbReference>
<dbReference type="EMBL" id="JAAVUN010000017">
    <property type="protein sequence ID" value="NKE10108.1"/>
    <property type="molecule type" value="Genomic_DNA"/>
</dbReference>
<dbReference type="RefSeq" id="WP_119933104.1">
    <property type="nucleotide sequence ID" value="NZ_JAAVUN010000017.1"/>
</dbReference>
<gene>
    <name evidence="3" type="ORF">GTW58_09225</name>
</gene>
<name>A0A846TLP5_9MICC</name>
<dbReference type="Proteomes" id="UP000521379">
    <property type="component" value="Unassembled WGS sequence"/>
</dbReference>
<feature type="transmembrane region" description="Helical" evidence="1">
    <location>
        <begin position="68"/>
        <end position="86"/>
    </location>
</feature>
<comment type="caution">
    <text evidence="3">The sequence shown here is derived from an EMBL/GenBank/DDBJ whole genome shotgun (WGS) entry which is preliminary data.</text>
</comment>
<evidence type="ECO:0000313" key="4">
    <source>
        <dbReference type="Proteomes" id="UP000521379"/>
    </source>
</evidence>
<accession>A0A846TLP5</accession>
<feature type="transmembrane region" description="Helical" evidence="1">
    <location>
        <begin position="38"/>
        <end position="61"/>
    </location>
</feature>
<dbReference type="GO" id="GO:0008237">
    <property type="term" value="F:metallopeptidase activity"/>
    <property type="evidence" value="ECO:0007669"/>
    <property type="project" value="UniProtKB-KW"/>
</dbReference>
<sequence>MISTGSLTTGAQPRSWADAQRRKAHVKTLAPNPSLRDVLYAGVLVLVTDLGATLGVILGGLAFGATGATTTGVVASVGIAAVGLALDVMSLRPGAGPLSQIRPETAQGLMLALVPSLVMALAQEVLFRRVLLDWLLQHLPIPAAATITVVVFAAVHLDAASILFSLILGVALTASRLWYGNLWAPVIMS</sequence>
<evidence type="ECO:0000313" key="3">
    <source>
        <dbReference type="EMBL" id="NKE10108.1"/>
    </source>
</evidence>
<keyword evidence="3" id="KW-0378">Hydrolase</keyword>
<keyword evidence="4" id="KW-1185">Reference proteome</keyword>
<keyword evidence="3" id="KW-0645">Protease</keyword>
<protein>
    <submittedName>
        <fullName evidence="3">CPBP family intramembrane metalloprotease</fullName>
    </submittedName>
</protein>
<proteinExistence type="predicted"/>
<dbReference type="InterPro" id="IPR003675">
    <property type="entry name" value="Rce1/LyrA-like_dom"/>
</dbReference>
<keyword evidence="1" id="KW-0472">Membrane</keyword>
<feature type="transmembrane region" description="Helical" evidence="1">
    <location>
        <begin position="139"/>
        <end position="156"/>
    </location>
</feature>
<keyword evidence="3" id="KW-0482">Metalloprotease</keyword>
<evidence type="ECO:0000259" key="2">
    <source>
        <dbReference type="Pfam" id="PF02517"/>
    </source>
</evidence>
<dbReference type="AlphaFoldDB" id="A0A846TLP5"/>
<dbReference type="GO" id="GO:0004175">
    <property type="term" value="F:endopeptidase activity"/>
    <property type="evidence" value="ECO:0007669"/>
    <property type="project" value="UniProtKB-ARBA"/>
</dbReference>
<keyword evidence="1" id="KW-1133">Transmembrane helix</keyword>
<organism evidence="3 4">
    <name type="scientific">Kocuria subflava</name>
    <dbReference type="NCBI Taxonomy" id="1736139"/>
    <lineage>
        <taxon>Bacteria</taxon>
        <taxon>Bacillati</taxon>
        <taxon>Actinomycetota</taxon>
        <taxon>Actinomycetes</taxon>
        <taxon>Micrococcales</taxon>
        <taxon>Micrococcaceae</taxon>
        <taxon>Kocuria</taxon>
    </lineage>
</organism>
<feature type="transmembrane region" description="Helical" evidence="1">
    <location>
        <begin position="106"/>
        <end position="127"/>
    </location>
</feature>
<reference evidence="3 4" key="1">
    <citation type="submission" date="2020-02" db="EMBL/GenBank/DDBJ databases">
        <authorList>
            <person name="Sun Q."/>
        </authorList>
    </citation>
    <scope>NUCLEOTIDE SEQUENCE [LARGE SCALE GENOMIC DNA]</scope>
    <source>
        <strain evidence="3 4">YIM 13062</strain>
    </source>
</reference>
<feature type="domain" description="CAAX prenyl protease 2/Lysostaphin resistance protein A-like" evidence="2">
    <location>
        <begin position="109"/>
        <end position="188"/>
    </location>
</feature>